<keyword evidence="2" id="KW-1185">Reference proteome</keyword>
<dbReference type="EMBL" id="JAALFG010000002">
    <property type="protein sequence ID" value="NGP18220.1"/>
    <property type="molecule type" value="Genomic_DNA"/>
</dbReference>
<name>A0A6M1SM75_9HYPH</name>
<protein>
    <submittedName>
        <fullName evidence="1">Uncharacterized protein</fullName>
    </submittedName>
</protein>
<dbReference type="RefSeq" id="WP_164534448.1">
    <property type="nucleotide sequence ID" value="NZ_JAALFG010000002.1"/>
</dbReference>
<accession>A0A6M1SM75</accession>
<proteinExistence type="predicted"/>
<dbReference type="Proteomes" id="UP000474802">
    <property type="component" value="Unassembled WGS sequence"/>
</dbReference>
<reference evidence="1 2" key="1">
    <citation type="submission" date="2020-02" db="EMBL/GenBank/DDBJ databases">
        <authorList>
            <person name="Khan S.A."/>
            <person name="Jeon C.O."/>
            <person name="Chun B.H."/>
        </authorList>
    </citation>
    <scope>NUCLEOTIDE SEQUENCE [LARGE SCALE GENOMIC DNA]</scope>
    <source>
        <strain evidence="1 2">H239</strain>
    </source>
</reference>
<gene>
    <name evidence="1" type="ORF">G5575_11585</name>
</gene>
<comment type="caution">
    <text evidence="1">The sequence shown here is derived from an EMBL/GenBank/DDBJ whole genome shotgun (WGS) entry which is preliminary data.</text>
</comment>
<dbReference type="AlphaFoldDB" id="A0A6M1SM75"/>
<evidence type="ECO:0000313" key="1">
    <source>
        <dbReference type="EMBL" id="NGP18220.1"/>
    </source>
</evidence>
<organism evidence="1 2">
    <name type="scientific">Devosia aurantiaca</name>
    <dbReference type="NCBI Taxonomy" id="2714858"/>
    <lineage>
        <taxon>Bacteria</taxon>
        <taxon>Pseudomonadati</taxon>
        <taxon>Pseudomonadota</taxon>
        <taxon>Alphaproteobacteria</taxon>
        <taxon>Hyphomicrobiales</taxon>
        <taxon>Devosiaceae</taxon>
        <taxon>Devosia</taxon>
    </lineage>
</organism>
<evidence type="ECO:0000313" key="2">
    <source>
        <dbReference type="Proteomes" id="UP000474802"/>
    </source>
</evidence>
<reference evidence="1 2" key="2">
    <citation type="submission" date="2020-03" db="EMBL/GenBank/DDBJ databases">
        <title>Devosia chinhatensis sp. nov., isolated from a hexachlorocyclohexane (HCH) dump site in India.</title>
        <authorList>
            <person name="Kumar M."/>
            <person name="Lal R."/>
        </authorList>
    </citation>
    <scope>NUCLEOTIDE SEQUENCE [LARGE SCALE GENOMIC DNA]</scope>
    <source>
        <strain evidence="1 2">H239</strain>
    </source>
</reference>
<sequence length="236" mass="26465">MSSLNLPTYYQSLNDNAAAILGALAKDQESLARQIASHNFLADFPALVSAIRSRPESNMLSLAEKEYQYALYAIATGSYRHAFASLRLAMELALSSILFSAHEIRYHQWSAGDADINWNSIVEDEGIFSKNFIKAFFPDLADQGTQYRAIAKAAYRECSQYVHGNMKTHSDVGLEVRFRKEVFMAWHDLAETFHLCLVFAFAARFALGLDKSQLSDIRHILTENIGQLTGIQSLNT</sequence>